<dbReference type="Proteomes" id="UP000799778">
    <property type="component" value="Unassembled WGS sequence"/>
</dbReference>
<dbReference type="RefSeq" id="XP_033379638.1">
    <property type="nucleotide sequence ID" value="XM_033528956.1"/>
</dbReference>
<feature type="region of interest" description="Disordered" evidence="1">
    <location>
        <begin position="46"/>
        <end position="73"/>
    </location>
</feature>
<organism evidence="2 3">
    <name type="scientific">Aaosphaeria arxii CBS 175.79</name>
    <dbReference type="NCBI Taxonomy" id="1450172"/>
    <lineage>
        <taxon>Eukaryota</taxon>
        <taxon>Fungi</taxon>
        <taxon>Dikarya</taxon>
        <taxon>Ascomycota</taxon>
        <taxon>Pezizomycotina</taxon>
        <taxon>Dothideomycetes</taxon>
        <taxon>Pleosporomycetidae</taxon>
        <taxon>Pleosporales</taxon>
        <taxon>Pleosporales incertae sedis</taxon>
        <taxon>Aaosphaeria</taxon>
    </lineage>
</organism>
<dbReference type="GeneID" id="54286353"/>
<name>A0A6A5XEJ3_9PLEO</name>
<dbReference type="EMBL" id="ML978074">
    <property type="protein sequence ID" value="KAF2011299.1"/>
    <property type="molecule type" value="Genomic_DNA"/>
</dbReference>
<reference evidence="2" key="1">
    <citation type="journal article" date="2020" name="Stud. Mycol.">
        <title>101 Dothideomycetes genomes: a test case for predicting lifestyles and emergence of pathogens.</title>
        <authorList>
            <person name="Haridas S."/>
            <person name="Albert R."/>
            <person name="Binder M."/>
            <person name="Bloem J."/>
            <person name="Labutti K."/>
            <person name="Salamov A."/>
            <person name="Andreopoulos B."/>
            <person name="Baker S."/>
            <person name="Barry K."/>
            <person name="Bills G."/>
            <person name="Bluhm B."/>
            <person name="Cannon C."/>
            <person name="Castanera R."/>
            <person name="Culley D."/>
            <person name="Daum C."/>
            <person name="Ezra D."/>
            <person name="Gonzalez J."/>
            <person name="Henrissat B."/>
            <person name="Kuo A."/>
            <person name="Liang C."/>
            <person name="Lipzen A."/>
            <person name="Lutzoni F."/>
            <person name="Magnuson J."/>
            <person name="Mondo S."/>
            <person name="Nolan M."/>
            <person name="Ohm R."/>
            <person name="Pangilinan J."/>
            <person name="Park H.-J."/>
            <person name="Ramirez L."/>
            <person name="Alfaro M."/>
            <person name="Sun H."/>
            <person name="Tritt A."/>
            <person name="Yoshinaga Y."/>
            <person name="Zwiers L.-H."/>
            <person name="Turgeon B."/>
            <person name="Goodwin S."/>
            <person name="Spatafora J."/>
            <person name="Crous P."/>
            <person name="Grigoriev I."/>
        </authorList>
    </citation>
    <scope>NUCLEOTIDE SEQUENCE</scope>
    <source>
        <strain evidence="2">CBS 175.79</strain>
    </source>
</reference>
<proteinExistence type="predicted"/>
<keyword evidence="3" id="KW-1185">Reference proteome</keyword>
<evidence type="ECO:0000313" key="3">
    <source>
        <dbReference type="Proteomes" id="UP000799778"/>
    </source>
</evidence>
<evidence type="ECO:0000313" key="2">
    <source>
        <dbReference type="EMBL" id="KAF2011299.1"/>
    </source>
</evidence>
<feature type="non-terminal residue" evidence="2">
    <location>
        <position position="73"/>
    </location>
</feature>
<sequence length="73" mass="8052">MCSVTSTAHSSLYCFLFPPLSCCEIDHPFDVLQFFTNLDNAGQSTFQTTSLPVHPTRRSESGQQGRNIPDTGN</sequence>
<dbReference type="AlphaFoldDB" id="A0A6A5XEJ3"/>
<accession>A0A6A5XEJ3</accession>
<gene>
    <name evidence="2" type="ORF">BU24DRAFT_426381</name>
</gene>
<feature type="compositionally biased region" description="Polar residues" evidence="1">
    <location>
        <begin position="61"/>
        <end position="73"/>
    </location>
</feature>
<evidence type="ECO:0000256" key="1">
    <source>
        <dbReference type="SAM" id="MobiDB-lite"/>
    </source>
</evidence>
<protein>
    <submittedName>
        <fullName evidence="2">Uncharacterized protein</fullName>
    </submittedName>
</protein>